<protein>
    <submittedName>
        <fullName evidence="1">Uncharacterized protein</fullName>
    </submittedName>
</protein>
<organism evidence="1 2">
    <name type="scientific">Chelydra serpentina</name>
    <name type="common">Snapping turtle</name>
    <name type="synonym">Testudo serpentina</name>
    <dbReference type="NCBI Taxonomy" id="8475"/>
    <lineage>
        <taxon>Eukaryota</taxon>
        <taxon>Metazoa</taxon>
        <taxon>Chordata</taxon>
        <taxon>Craniata</taxon>
        <taxon>Vertebrata</taxon>
        <taxon>Euteleostomi</taxon>
        <taxon>Archelosauria</taxon>
        <taxon>Testudinata</taxon>
        <taxon>Testudines</taxon>
        <taxon>Cryptodira</taxon>
        <taxon>Durocryptodira</taxon>
        <taxon>Americhelydia</taxon>
        <taxon>Chelydroidea</taxon>
        <taxon>Chelydridae</taxon>
        <taxon>Chelydra</taxon>
    </lineage>
</organism>
<dbReference type="Ensembl" id="ENSCSRT00000020710.1">
    <property type="protein sequence ID" value="ENSCSRP00000019817.1"/>
    <property type="gene ID" value="ENSCSRG00000015088.1"/>
</dbReference>
<name>A0A8C3ST72_CHESE</name>
<reference evidence="1" key="1">
    <citation type="submission" date="2025-08" db="UniProtKB">
        <authorList>
            <consortium name="Ensembl"/>
        </authorList>
    </citation>
    <scope>IDENTIFICATION</scope>
</reference>
<sequence>LSASVSLLCSGDSSTAPHGGWGWEGYISPLCVTGIFTYDAVSCMNCNVSRPACFGYNCEDSPNFWVFFLSWLLLPPSPCPDFSHLLSGHPIHRCVQPFPFFNRSSEEWEAALKGLFDYM</sequence>
<evidence type="ECO:0000313" key="2">
    <source>
        <dbReference type="Proteomes" id="UP000694403"/>
    </source>
</evidence>
<dbReference type="PANTHER" id="PTHR37357:SF1">
    <property type="entry name" value="IZUMO SPERM-EGG FUSION PROTEIN 4"/>
    <property type="match status" value="1"/>
</dbReference>
<dbReference type="AlphaFoldDB" id="A0A8C3ST72"/>
<evidence type="ECO:0000313" key="1">
    <source>
        <dbReference type="Ensembl" id="ENSCSRP00000019817.1"/>
    </source>
</evidence>
<reference evidence="1" key="2">
    <citation type="submission" date="2025-09" db="UniProtKB">
        <authorList>
            <consortium name="Ensembl"/>
        </authorList>
    </citation>
    <scope>IDENTIFICATION</scope>
</reference>
<dbReference type="InterPro" id="IPR052868">
    <property type="entry name" value="Izumo_fusion"/>
</dbReference>
<proteinExistence type="predicted"/>
<keyword evidence="2" id="KW-1185">Reference proteome</keyword>
<accession>A0A8C3ST72</accession>
<dbReference type="PANTHER" id="PTHR37357">
    <property type="entry name" value="IZUMO SPERM-EGG FUSION PROTEIN 4"/>
    <property type="match status" value="1"/>
</dbReference>
<dbReference type="Proteomes" id="UP000694403">
    <property type="component" value="Unplaced"/>
</dbReference>